<accession>A0A6C0E6Y9</accession>
<dbReference type="EMBL" id="MN739743">
    <property type="protein sequence ID" value="QHT24213.1"/>
    <property type="molecule type" value="Genomic_DNA"/>
</dbReference>
<evidence type="ECO:0000313" key="2">
    <source>
        <dbReference type="EMBL" id="QHT24213.1"/>
    </source>
</evidence>
<feature type="transmembrane region" description="Helical" evidence="1">
    <location>
        <begin position="32"/>
        <end position="50"/>
    </location>
</feature>
<keyword evidence="1" id="KW-1133">Transmembrane helix</keyword>
<keyword evidence="1" id="KW-0472">Membrane</keyword>
<dbReference type="AlphaFoldDB" id="A0A6C0E6Y9"/>
<protein>
    <submittedName>
        <fullName evidence="2">Uncharacterized protein</fullName>
    </submittedName>
</protein>
<keyword evidence="1" id="KW-0812">Transmembrane</keyword>
<sequence length="172" mass="18693">MDYVKWANLVAMAILVGGTIVSFAVGRKTLAAGLMLIVALWIGLNLYSYLPFLGPTVMPCSLLANRIPEHADTEVRVDGLTPGATVMYWAAEPSLGKSATDGLARIKDWRQAYLDFANAGVTRADDAGVAVFVVRKPQPYTVPIRGRLESHVHWRVCEGHMLGPVQTTMLAL</sequence>
<proteinExistence type="predicted"/>
<evidence type="ECO:0000256" key="1">
    <source>
        <dbReference type="SAM" id="Phobius"/>
    </source>
</evidence>
<feature type="transmembrane region" description="Helical" evidence="1">
    <location>
        <begin position="6"/>
        <end position="25"/>
    </location>
</feature>
<organism evidence="2">
    <name type="scientific">viral metagenome</name>
    <dbReference type="NCBI Taxonomy" id="1070528"/>
    <lineage>
        <taxon>unclassified sequences</taxon>
        <taxon>metagenomes</taxon>
        <taxon>organismal metagenomes</taxon>
    </lineage>
</organism>
<reference evidence="2" key="1">
    <citation type="journal article" date="2020" name="Nature">
        <title>Giant virus diversity and host interactions through global metagenomics.</title>
        <authorList>
            <person name="Schulz F."/>
            <person name="Roux S."/>
            <person name="Paez-Espino D."/>
            <person name="Jungbluth S."/>
            <person name="Walsh D.A."/>
            <person name="Denef V.J."/>
            <person name="McMahon K.D."/>
            <person name="Konstantinidis K.T."/>
            <person name="Eloe-Fadrosh E.A."/>
            <person name="Kyrpides N.C."/>
            <person name="Woyke T."/>
        </authorList>
    </citation>
    <scope>NUCLEOTIDE SEQUENCE</scope>
    <source>
        <strain evidence="2">GVMAG-M-3300023179-138</strain>
    </source>
</reference>
<name>A0A6C0E6Y9_9ZZZZ</name>